<dbReference type="PROSITE" id="PS00430">
    <property type="entry name" value="TONB_DEPENDENT_REC_1"/>
    <property type="match status" value="1"/>
</dbReference>
<evidence type="ECO:0000256" key="1">
    <source>
        <dbReference type="SAM" id="Phobius"/>
    </source>
</evidence>
<dbReference type="AlphaFoldDB" id="A0A8J2UN61"/>
<evidence type="ECO:0000313" key="3">
    <source>
        <dbReference type="Proteomes" id="UP000620266"/>
    </source>
</evidence>
<gene>
    <name evidence="2" type="ORF">GCM10007205_10040</name>
</gene>
<feature type="transmembrane region" description="Helical" evidence="1">
    <location>
        <begin position="52"/>
        <end position="70"/>
    </location>
</feature>
<reference evidence="2" key="2">
    <citation type="submission" date="2020-09" db="EMBL/GenBank/DDBJ databases">
        <authorList>
            <person name="Sun Q."/>
            <person name="Sedlacek I."/>
        </authorList>
    </citation>
    <scope>NUCLEOTIDE SEQUENCE</scope>
    <source>
        <strain evidence="2">CCM 7086</strain>
    </source>
</reference>
<proteinExistence type="predicted"/>
<dbReference type="EMBL" id="BMCG01000002">
    <property type="protein sequence ID" value="GGC02860.1"/>
    <property type="molecule type" value="Genomic_DNA"/>
</dbReference>
<reference evidence="2" key="1">
    <citation type="journal article" date="2014" name="Int. J. Syst. Evol. Microbiol.">
        <title>Complete genome sequence of Corynebacterium casei LMG S-19264T (=DSM 44701T), isolated from a smear-ripened cheese.</title>
        <authorList>
            <consortium name="US DOE Joint Genome Institute (JGI-PGF)"/>
            <person name="Walter F."/>
            <person name="Albersmeier A."/>
            <person name="Kalinowski J."/>
            <person name="Ruckert C."/>
        </authorList>
    </citation>
    <scope>NUCLEOTIDE SEQUENCE</scope>
    <source>
        <strain evidence="2">CCM 7086</strain>
    </source>
</reference>
<feature type="transmembrane region" description="Helical" evidence="1">
    <location>
        <begin position="28"/>
        <end position="46"/>
    </location>
</feature>
<feature type="transmembrane region" description="Helical" evidence="1">
    <location>
        <begin position="166"/>
        <end position="183"/>
    </location>
</feature>
<sequence length="212" mass="23407">MTESIPSTPTAPADHAIQVRVYTRWHQLSTLLAFLLAPTVFALAVFNRVDLLAAAGAAVLVLVLPPLMAFRGFPTRNSVTVTPEALHFSRRSPVPYGELSTWGTDDYLKLVRPGRATLLVSAVDLPSRERLLREFRAALEAWEKRQPAGSAPVQRTHFYGTWRSRGIGLFIMAMAGGAIVVAFSMREPAWGAMVFAAMAWLFGLRMALDKRQ</sequence>
<dbReference type="RefSeq" id="WP_188395097.1">
    <property type="nucleotide sequence ID" value="NZ_BMCG01000002.1"/>
</dbReference>
<feature type="transmembrane region" description="Helical" evidence="1">
    <location>
        <begin position="189"/>
        <end position="208"/>
    </location>
</feature>
<name>A0A8J2UN61_9BURK</name>
<keyword evidence="1" id="KW-0812">Transmembrane</keyword>
<accession>A0A8J2UN61</accession>
<evidence type="ECO:0000313" key="2">
    <source>
        <dbReference type="EMBL" id="GGC02860.1"/>
    </source>
</evidence>
<keyword evidence="1" id="KW-0472">Membrane</keyword>
<dbReference type="Proteomes" id="UP000620266">
    <property type="component" value="Unassembled WGS sequence"/>
</dbReference>
<comment type="caution">
    <text evidence="2">The sequence shown here is derived from an EMBL/GenBank/DDBJ whole genome shotgun (WGS) entry which is preliminary data.</text>
</comment>
<dbReference type="InterPro" id="IPR010916">
    <property type="entry name" value="TonB_box_CS"/>
</dbReference>
<protein>
    <submittedName>
        <fullName evidence="2">Uncharacterized protein</fullName>
    </submittedName>
</protein>
<keyword evidence="3" id="KW-1185">Reference proteome</keyword>
<keyword evidence="1" id="KW-1133">Transmembrane helix</keyword>
<organism evidence="2 3">
    <name type="scientific">Oxalicibacterium flavum</name>
    <dbReference type="NCBI Taxonomy" id="179467"/>
    <lineage>
        <taxon>Bacteria</taxon>
        <taxon>Pseudomonadati</taxon>
        <taxon>Pseudomonadota</taxon>
        <taxon>Betaproteobacteria</taxon>
        <taxon>Burkholderiales</taxon>
        <taxon>Oxalobacteraceae</taxon>
        <taxon>Oxalicibacterium</taxon>
    </lineage>
</organism>